<reference evidence="1" key="2">
    <citation type="submission" date="2021-08" db="EMBL/GenBank/DDBJ databases">
        <authorList>
            <person name="Tani A."/>
            <person name="Ola A."/>
            <person name="Ogura Y."/>
            <person name="Katsura K."/>
            <person name="Hayashi T."/>
        </authorList>
    </citation>
    <scope>NUCLEOTIDE SEQUENCE</scope>
    <source>
        <strain evidence="1">DSM 23674</strain>
    </source>
</reference>
<accession>A0ABQ4TPL5</accession>
<evidence type="ECO:0000313" key="2">
    <source>
        <dbReference type="Proteomes" id="UP001055101"/>
    </source>
</evidence>
<dbReference type="Proteomes" id="UP001055101">
    <property type="component" value="Unassembled WGS sequence"/>
</dbReference>
<protein>
    <recommendedName>
        <fullName evidence="3">HNH endonuclease</fullName>
    </recommendedName>
</protein>
<organism evidence="1 2">
    <name type="scientific">Methylobacterium thuringiense</name>
    <dbReference type="NCBI Taxonomy" id="1003091"/>
    <lineage>
        <taxon>Bacteria</taxon>
        <taxon>Pseudomonadati</taxon>
        <taxon>Pseudomonadota</taxon>
        <taxon>Alphaproteobacteria</taxon>
        <taxon>Hyphomicrobiales</taxon>
        <taxon>Methylobacteriaceae</taxon>
        <taxon>Methylobacterium</taxon>
    </lineage>
</organism>
<gene>
    <name evidence="1" type="ORF">EKPJFOCH_3824</name>
</gene>
<proteinExistence type="predicted"/>
<comment type="caution">
    <text evidence="1">The sequence shown here is derived from an EMBL/GenBank/DDBJ whole genome shotgun (WGS) entry which is preliminary data.</text>
</comment>
<evidence type="ECO:0008006" key="3">
    <source>
        <dbReference type="Google" id="ProtNLM"/>
    </source>
</evidence>
<dbReference type="EMBL" id="BPRA01000021">
    <property type="protein sequence ID" value="GJE57310.1"/>
    <property type="molecule type" value="Genomic_DNA"/>
</dbReference>
<sequence length="250" mass="28825">MGEIDLPGLKDRLWHKMRDDLVSLVPWFADNDLLLCPTCCRAFKYEGFSLEHIIPQQALAEDPALARAAVPKNERSGMTLLCNRTLVFEKKSIPGQGCNNWKGKHYDRFIREALRPDVLKKQFHARHHMALVAAGYLGLFREYGYQIALLPTGLLMRMQFFNPNSFLKEFPVGYQMVLTGEGRAEYDEEARAYWSEPFKTSIDRDVAHVVMRNFSIMLPLSRDPKAPLARALRYAPPRFKFRPDLTTAFD</sequence>
<dbReference type="RefSeq" id="WP_238232655.1">
    <property type="nucleotide sequence ID" value="NZ_BPRA01000021.1"/>
</dbReference>
<keyword evidence="2" id="KW-1185">Reference proteome</keyword>
<name>A0ABQ4TPL5_9HYPH</name>
<evidence type="ECO:0000313" key="1">
    <source>
        <dbReference type="EMBL" id="GJE57310.1"/>
    </source>
</evidence>
<reference evidence="1" key="1">
    <citation type="journal article" date="2021" name="Front. Microbiol.">
        <title>Comprehensive Comparative Genomics and Phenotyping of Methylobacterium Species.</title>
        <authorList>
            <person name="Alessa O."/>
            <person name="Ogura Y."/>
            <person name="Fujitani Y."/>
            <person name="Takami H."/>
            <person name="Hayashi T."/>
            <person name="Sahin N."/>
            <person name="Tani A."/>
        </authorList>
    </citation>
    <scope>NUCLEOTIDE SEQUENCE</scope>
    <source>
        <strain evidence="1">DSM 23674</strain>
    </source>
</reference>